<protein>
    <recommendedName>
        <fullName evidence="3">Septin-type G domain-containing protein</fullName>
    </recommendedName>
</protein>
<proteinExistence type="inferred from homology"/>
<dbReference type="InterPro" id="IPR027417">
    <property type="entry name" value="P-loop_NTPase"/>
</dbReference>
<dbReference type="Proteomes" id="UP001234581">
    <property type="component" value="Unassembled WGS sequence"/>
</dbReference>
<dbReference type="EMBL" id="JARTCD010000006">
    <property type="protein sequence ID" value="KAJ8661974.1"/>
    <property type="molecule type" value="Genomic_DNA"/>
</dbReference>
<organism evidence="4 5">
    <name type="scientific">Lichtheimia ornata</name>
    <dbReference type="NCBI Taxonomy" id="688661"/>
    <lineage>
        <taxon>Eukaryota</taxon>
        <taxon>Fungi</taxon>
        <taxon>Fungi incertae sedis</taxon>
        <taxon>Mucoromycota</taxon>
        <taxon>Mucoromycotina</taxon>
        <taxon>Mucoromycetes</taxon>
        <taxon>Mucorales</taxon>
        <taxon>Lichtheimiaceae</taxon>
        <taxon>Lichtheimia</taxon>
    </lineage>
</organism>
<sequence>MLYSAYSQKISSPARSRKEPVSYLNIMVVGQTGTGKTAFVRTLCESLKHTIIQGTLKESKPMVLKDALRPTDDLYTVSMHVEENGERTSLTVVDTPGFDQSIDIEQQLRFVCTYIDHQYERTLIEETKLRRDAKAVDTHIHACLYFLDTTSKTDLSDVDRYMLRVLSSRVNIIPVVGKADTLTAVQRETIRKAYRWNFFDTFHIPVYGYIEIEKEDDLEQEQQQQEQASEGEEEEDDQDSQKEEGEEDHQEKKQQVITNHSGSEVMDTIMSMLKEYVEEDNDEDARAMYEYLEHFPLTLVGYEEDPETGRPVAIMRDSLKPQKQADKEEDHQQQPSSPHTQSRKKGRSNKTVLGRRYPWAVVECCNPEHCDFERLKSMILSVHRDMFRIDTFERFYEKYRTKQLMNRRFEGSPTINKGKLTNHPSATHTKVRA</sequence>
<dbReference type="GeneID" id="83209723"/>
<feature type="region of interest" description="Disordered" evidence="2">
    <location>
        <begin position="321"/>
        <end position="350"/>
    </location>
</feature>
<dbReference type="AlphaFoldDB" id="A0AAD7V9P0"/>
<evidence type="ECO:0000256" key="1">
    <source>
        <dbReference type="RuleBase" id="RU004560"/>
    </source>
</evidence>
<dbReference type="InterPro" id="IPR025662">
    <property type="entry name" value="Sigma_54_int_dom_ATP-bd_1"/>
</dbReference>
<evidence type="ECO:0000313" key="5">
    <source>
        <dbReference type="Proteomes" id="UP001234581"/>
    </source>
</evidence>
<gene>
    <name evidence="4" type="ORF">O0I10_002305</name>
</gene>
<comment type="caution">
    <text evidence="4">The sequence shown here is derived from an EMBL/GenBank/DDBJ whole genome shotgun (WGS) entry which is preliminary data.</text>
</comment>
<evidence type="ECO:0000259" key="3">
    <source>
        <dbReference type="PROSITE" id="PS51719"/>
    </source>
</evidence>
<accession>A0AAD7V9P0</accession>
<keyword evidence="1" id="KW-0547">Nucleotide-binding</keyword>
<evidence type="ECO:0000313" key="4">
    <source>
        <dbReference type="EMBL" id="KAJ8661974.1"/>
    </source>
</evidence>
<feature type="compositionally biased region" description="Polar residues" evidence="2">
    <location>
        <begin position="422"/>
        <end position="433"/>
    </location>
</feature>
<dbReference type="PANTHER" id="PTHR18884">
    <property type="entry name" value="SEPTIN"/>
    <property type="match status" value="1"/>
</dbReference>
<reference evidence="4 5" key="1">
    <citation type="submission" date="2023-03" db="EMBL/GenBank/DDBJ databases">
        <title>Genome sequence of Lichtheimia ornata CBS 291.66.</title>
        <authorList>
            <person name="Mohabir J.T."/>
            <person name="Shea T.P."/>
            <person name="Kurbessoian T."/>
            <person name="Berby B."/>
            <person name="Fontaine J."/>
            <person name="Livny J."/>
            <person name="Gnirke A."/>
            <person name="Stajich J.E."/>
            <person name="Cuomo C.A."/>
        </authorList>
    </citation>
    <scope>NUCLEOTIDE SEQUENCE [LARGE SCALE GENOMIC DNA]</scope>
    <source>
        <strain evidence="4">CBS 291.66</strain>
    </source>
</reference>
<dbReference type="RefSeq" id="XP_058346887.1">
    <property type="nucleotide sequence ID" value="XM_058482389.1"/>
</dbReference>
<keyword evidence="1" id="KW-0342">GTP-binding</keyword>
<dbReference type="Gene3D" id="3.40.50.300">
    <property type="entry name" value="P-loop containing nucleotide triphosphate hydrolases"/>
    <property type="match status" value="1"/>
</dbReference>
<feature type="domain" description="Septin-type G" evidence="3">
    <location>
        <begin position="20"/>
        <end position="406"/>
    </location>
</feature>
<dbReference type="PROSITE" id="PS00675">
    <property type="entry name" value="SIGMA54_INTERACT_1"/>
    <property type="match status" value="1"/>
</dbReference>
<dbReference type="PROSITE" id="PS51719">
    <property type="entry name" value="G_SEPTIN"/>
    <property type="match status" value="1"/>
</dbReference>
<dbReference type="SUPFAM" id="SSF52540">
    <property type="entry name" value="P-loop containing nucleoside triphosphate hydrolases"/>
    <property type="match status" value="1"/>
</dbReference>
<evidence type="ECO:0000256" key="2">
    <source>
        <dbReference type="SAM" id="MobiDB-lite"/>
    </source>
</evidence>
<dbReference type="GO" id="GO:0005525">
    <property type="term" value="F:GTP binding"/>
    <property type="evidence" value="ECO:0007669"/>
    <property type="project" value="UniProtKB-KW"/>
</dbReference>
<feature type="compositionally biased region" description="Basic and acidic residues" evidence="2">
    <location>
        <begin position="239"/>
        <end position="254"/>
    </location>
</feature>
<feature type="compositionally biased region" description="Acidic residues" evidence="2">
    <location>
        <begin position="229"/>
        <end position="238"/>
    </location>
</feature>
<dbReference type="Pfam" id="PF00735">
    <property type="entry name" value="Septin"/>
    <property type="match status" value="2"/>
</dbReference>
<comment type="similarity">
    <text evidence="1">Belongs to the TRAFAC class TrmE-Era-EngA-EngB-Septin-like GTPase superfamily. Septin GTPase family.</text>
</comment>
<feature type="region of interest" description="Disordered" evidence="2">
    <location>
        <begin position="217"/>
        <end position="265"/>
    </location>
</feature>
<feature type="region of interest" description="Disordered" evidence="2">
    <location>
        <begin position="411"/>
        <end position="433"/>
    </location>
</feature>
<keyword evidence="5" id="KW-1185">Reference proteome</keyword>
<feature type="compositionally biased region" description="Basic and acidic residues" evidence="2">
    <location>
        <begin position="321"/>
        <end position="332"/>
    </location>
</feature>
<name>A0AAD7V9P0_9FUNG</name>
<dbReference type="InterPro" id="IPR030379">
    <property type="entry name" value="G_SEPTIN_dom"/>
</dbReference>